<dbReference type="RefSeq" id="WP_072306741.1">
    <property type="nucleotide sequence ID" value="NZ_FPJA01000010.1"/>
</dbReference>
<organism evidence="9 10">
    <name type="scientific">Selenomonas ruminantium</name>
    <dbReference type="NCBI Taxonomy" id="971"/>
    <lineage>
        <taxon>Bacteria</taxon>
        <taxon>Bacillati</taxon>
        <taxon>Bacillota</taxon>
        <taxon>Negativicutes</taxon>
        <taxon>Selenomonadales</taxon>
        <taxon>Selenomonadaceae</taxon>
        <taxon>Selenomonas</taxon>
    </lineage>
</organism>
<dbReference type="Gene3D" id="3.40.50.300">
    <property type="entry name" value="P-loop containing nucleotide triphosphate hydrolases"/>
    <property type="match status" value="1"/>
</dbReference>
<sequence length="623" mass="70992">MELQEYKQKRLKLRNAYNKLGELAKELGADDVVCSLQQAVKLLDEDSFKVVVVGEFSRGKSTFTNALLGKRILPAKSDPTTTVINRIHYDEQEKYWVHYRDTEDVKEISEKEFKSITAVELADAEFEGEEVYQQAVKKIGQIAYIEICHPLPLLSDGVEIIDTPGTNDLDQVREEITFQFIPQADAAIMLLSAEQILAKSEILFLKERILENDIKKIFFVVNFKDRLMDEADGERVIEAARNVLAGIVEEARLFLVSSRDALRWRRKESGEALKASLVIPNSLDDTGFTQFEASLADYLSREKGDAKLGKYQSRFQGLAESLLEGNIAPARARIGKSSQQLAQEIERLRPAVERAKQNSHSIFEHLQYALDMAAEDLTQDYRRGLERISRQVVMAVNKYDGPLQPEDVARAIESVAAPLQQQHEQDLQTEVNKRLNHEFSQVREKLMKVFRTENISTGKELVVVNRSSNLPACAMDIHAVNEDDIGMVGGGLLLGGVLLAIHIPFIAIPAALFGGNFFMRQFHEFRRNSFIADVSQQVRNRYDGIIPEQTNGFNRQLKQKFTKMTHSIEDIIENQMNRGITQLERLRDDKIAAEQDEQQERERLTVYEKQIHELMQEVVRINA</sequence>
<keyword evidence="6" id="KW-0175">Coiled coil</keyword>
<keyword evidence="5 7" id="KW-0472">Membrane</keyword>
<comment type="subcellular location">
    <subcellularLocation>
        <location evidence="1">Membrane</location>
    </subcellularLocation>
</comment>
<protein>
    <submittedName>
        <fullName evidence="9">Dynamin family protein</fullName>
    </submittedName>
</protein>
<evidence type="ECO:0000256" key="2">
    <source>
        <dbReference type="ARBA" id="ARBA00022741"/>
    </source>
</evidence>
<name>A0A1K1QA17_SELRU</name>
<dbReference type="Proteomes" id="UP000182958">
    <property type="component" value="Unassembled WGS sequence"/>
</dbReference>
<dbReference type="EMBL" id="FPJA01000010">
    <property type="protein sequence ID" value="SFW56030.1"/>
    <property type="molecule type" value="Genomic_DNA"/>
</dbReference>
<keyword evidence="4" id="KW-0342">GTP-binding</keyword>
<keyword evidence="7" id="KW-0812">Transmembrane</keyword>
<dbReference type="GO" id="GO:0003924">
    <property type="term" value="F:GTPase activity"/>
    <property type="evidence" value="ECO:0007669"/>
    <property type="project" value="InterPro"/>
</dbReference>
<keyword evidence="7" id="KW-1133">Transmembrane helix</keyword>
<dbReference type="GO" id="GO:0005525">
    <property type="term" value="F:GTP binding"/>
    <property type="evidence" value="ECO:0007669"/>
    <property type="project" value="UniProtKB-KW"/>
</dbReference>
<feature type="coiled-coil region" evidence="6">
    <location>
        <begin position="583"/>
        <end position="617"/>
    </location>
</feature>
<reference evidence="10" key="1">
    <citation type="submission" date="2016-11" db="EMBL/GenBank/DDBJ databases">
        <authorList>
            <person name="Varghese N."/>
            <person name="Submissions S."/>
        </authorList>
    </citation>
    <scope>NUCLEOTIDE SEQUENCE [LARGE SCALE GENOMIC DNA]</scope>
    <source>
        <strain evidence="10">C3</strain>
    </source>
</reference>
<feature type="transmembrane region" description="Helical" evidence="7">
    <location>
        <begin position="492"/>
        <end position="518"/>
    </location>
</feature>
<feature type="domain" description="Dynamin N-terminal" evidence="8">
    <location>
        <begin position="50"/>
        <end position="222"/>
    </location>
</feature>
<evidence type="ECO:0000313" key="10">
    <source>
        <dbReference type="Proteomes" id="UP000182958"/>
    </source>
</evidence>
<dbReference type="InterPro" id="IPR045063">
    <property type="entry name" value="Dynamin_N"/>
</dbReference>
<dbReference type="CDD" id="cd09912">
    <property type="entry name" value="DLP_2"/>
    <property type="match status" value="1"/>
</dbReference>
<keyword evidence="3" id="KW-0378">Hydrolase</keyword>
<accession>A0A1K1QA17</accession>
<evidence type="ECO:0000256" key="7">
    <source>
        <dbReference type="SAM" id="Phobius"/>
    </source>
</evidence>
<dbReference type="PANTHER" id="PTHR10465">
    <property type="entry name" value="TRANSMEMBRANE GTPASE FZO1"/>
    <property type="match status" value="1"/>
</dbReference>
<evidence type="ECO:0000256" key="6">
    <source>
        <dbReference type="SAM" id="Coils"/>
    </source>
</evidence>
<gene>
    <name evidence="9" type="ORF">SAMN02910323_2450</name>
</gene>
<proteinExistence type="predicted"/>
<dbReference type="SUPFAM" id="SSF52540">
    <property type="entry name" value="P-loop containing nucleoside triphosphate hydrolases"/>
    <property type="match status" value="1"/>
</dbReference>
<evidence type="ECO:0000259" key="8">
    <source>
        <dbReference type="Pfam" id="PF00350"/>
    </source>
</evidence>
<evidence type="ECO:0000256" key="3">
    <source>
        <dbReference type="ARBA" id="ARBA00022801"/>
    </source>
</evidence>
<dbReference type="InterPro" id="IPR027094">
    <property type="entry name" value="Mitofusin_fam"/>
</dbReference>
<keyword evidence="10" id="KW-1185">Reference proteome</keyword>
<dbReference type="InterPro" id="IPR027417">
    <property type="entry name" value="P-loop_NTPase"/>
</dbReference>
<dbReference type="Pfam" id="PF00350">
    <property type="entry name" value="Dynamin_N"/>
    <property type="match status" value="1"/>
</dbReference>
<dbReference type="AlphaFoldDB" id="A0A1K1QA17"/>
<keyword evidence="2" id="KW-0547">Nucleotide-binding</keyword>
<evidence type="ECO:0000256" key="1">
    <source>
        <dbReference type="ARBA" id="ARBA00004370"/>
    </source>
</evidence>
<evidence type="ECO:0000256" key="5">
    <source>
        <dbReference type="ARBA" id="ARBA00023136"/>
    </source>
</evidence>
<dbReference type="PANTHER" id="PTHR10465:SF0">
    <property type="entry name" value="SARCALUMENIN"/>
    <property type="match status" value="1"/>
</dbReference>
<evidence type="ECO:0000256" key="4">
    <source>
        <dbReference type="ARBA" id="ARBA00023134"/>
    </source>
</evidence>
<evidence type="ECO:0000313" key="9">
    <source>
        <dbReference type="EMBL" id="SFW56030.1"/>
    </source>
</evidence>
<dbReference type="GO" id="GO:0016020">
    <property type="term" value="C:membrane"/>
    <property type="evidence" value="ECO:0007669"/>
    <property type="project" value="UniProtKB-SubCell"/>
</dbReference>